<keyword evidence="2" id="KW-1185">Reference proteome</keyword>
<protein>
    <submittedName>
        <fullName evidence="1">Uncharacterized protein</fullName>
    </submittedName>
</protein>
<dbReference type="AlphaFoldDB" id="A0A564YW57"/>
<name>A0A564YW57_HYMDI</name>
<evidence type="ECO:0000313" key="2">
    <source>
        <dbReference type="Proteomes" id="UP000321570"/>
    </source>
</evidence>
<organism evidence="1 2">
    <name type="scientific">Hymenolepis diminuta</name>
    <name type="common">Rat tapeworm</name>
    <dbReference type="NCBI Taxonomy" id="6216"/>
    <lineage>
        <taxon>Eukaryota</taxon>
        <taxon>Metazoa</taxon>
        <taxon>Spiralia</taxon>
        <taxon>Lophotrochozoa</taxon>
        <taxon>Platyhelminthes</taxon>
        <taxon>Cestoda</taxon>
        <taxon>Eucestoda</taxon>
        <taxon>Cyclophyllidea</taxon>
        <taxon>Hymenolepididae</taxon>
        <taxon>Hymenolepis</taxon>
    </lineage>
</organism>
<accession>A0A564YW57</accession>
<reference evidence="1 2" key="1">
    <citation type="submission" date="2019-07" db="EMBL/GenBank/DDBJ databases">
        <authorList>
            <person name="Jastrzebski P J."/>
            <person name="Paukszto L."/>
            <person name="Jastrzebski P J."/>
        </authorList>
    </citation>
    <scope>NUCLEOTIDE SEQUENCE [LARGE SCALE GENOMIC DNA]</scope>
    <source>
        <strain evidence="1 2">WMS-il1</strain>
    </source>
</reference>
<sequence length="96" mass="10844">MTVVRIETRFSPLHGRCTSIRHANVIPCEFCPAKPYVIVQSCNSKTESRLLIRVNPVQNLNNPAKCNLKISKKEVSCKDCMFDDGYSIEHSTISKC</sequence>
<dbReference type="EMBL" id="CABIJS010000399">
    <property type="protein sequence ID" value="VUZ50814.1"/>
    <property type="molecule type" value="Genomic_DNA"/>
</dbReference>
<proteinExistence type="predicted"/>
<feature type="non-terminal residue" evidence="1">
    <location>
        <position position="96"/>
    </location>
</feature>
<dbReference type="Proteomes" id="UP000321570">
    <property type="component" value="Unassembled WGS sequence"/>
</dbReference>
<gene>
    <name evidence="1" type="ORF">WMSIL1_LOCUS9624</name>
</gene>
<evidence type="ECO:0000313" key="1">
    <source>
        <dbReference type="EMBL" id="VUZ50814.1"/>
    </source>
</evidence>